<dbReference type="GO" id="GO:0032259">
    <property type="term" value="P:methylation"/>
    <property type="evidence" value="ECO:0007669"/>
    <property type="project" value="UniProtKB-KW"/>
</dbReference>
<accession>A0A6J5YJ19</accession>
<keyword evidence="1" id="KW-0489">Methyltransferase</keyword>
<dbReference type="InterPro" id="IPR050078">
    <property type="entry name" value="Ribosomal_L11_MeTrfase_PrmA"/>
</dbReference>
<gene>
    <name evidence="3" type="ORF">UFOPK1392_02312</name>
    <name evidence="4" type="ORF">UFOPK3733_02420</name>
</gene>
<dbReference type="PANTHER" id="PTHR43648">
    <property type="entry name" value="ELECTRON TRANSFER FLAVOPROTEIN BETA SUBUNIT LYSINE METHYLTRANSFERASE"/>
    <property type="match status" value="1"/>
</dbReference>
<evidence type="ECO:0000256" key="1">
    <source>
        <dbReference type="ARBA" id="ARBA00022603"/>
    </source>
</evidence>
<dbReference type="EMBL" id="CAFBNC010000224">
    <property type="protein sequence ID" value="CAB4960458.1"/>
    <property type="molecule type" value="Genomic_DNA"/>
</dbReference>
<protein>
    <submittedName>
        <fullName evidence="3">Unannotated protein</fullName>
    </submittedName>
</protein>
<dbReference type="PANTHER" id="PTHR43648:SF1">
    <property type="entry name" value="ELECTRON TRANSFER FLAVOPROTEIN BETA SUBUNIT LYSINE METHYLTRANSFERASE"/>
    <property type="match status" value="1"/>
</dbReference>
<organism evidence="3">
    <name type="scientific">freshwater metagenome</name>
    <dbReference type="NCBI Taxonomy" id="449393"/>
    <lineage>
        <taxon>unclassified sequences</taxon>
        <taxon>metagenomes</taxon>
        <taxon>ecological metagenomes</taxon>
    </lineage>
</organism>
<evidence type="ECO:0000313" key="3">
    <source>
        <dbReference type="EMBL" id="CAB4324537.1"/>
    </source>
</evidence>
<dbReference type="Pfam" id="PF06325">
    <property type="entry name" value="PrmA"/>
    <property type="match status" value="1"/>
</dbReference>
<sequence length="287" mass="29877">MSSGDGSSAQWVTVSITVPVEDLDLASGVLWDAGVAGIEERAADDDDDRELRAGLLADSVDVLRSALRPGWVASIDPVEADEGLDAWREFAQAWRAGSRLVILPAWLEAPDWCREDDLVLPIDPGRTFGSGSHATTRMCLAELELLVNVGDSVADIGCGSGVLAVAAVRLGAARAMGVDIHTEAVVVSTANAGACGVADQVEFAEGSIELLAGQIFEIVVANIAASVLLELAHPLSAAVSATGALVLSGVLEEQVPVILEEFALRGFTLVSTAADGDWRALVLRRAN</sequence>
<dbReference type="CDD" id="cd02440">
    <property type="entry name" value="AdoMet_MTases"/>
    <property type="match status" value="1"/>
</dbReference>
<dbReference type="Gene3D" id="3.40.50.150">
    <property type="entry name" value="Vaccinia Virus protein VP39"/>
    <property type="match status" value="1"/>
</dbReference>
<name>A0A6J5YJ19_9ZZZZ</name>
<dbReference type="GO" id="GO:0008276">
    <property type="term" value="F:protein methyltransferase activity"/>
    <property type="evidence" value="ECO:0007669"/>
    <property type="project" value="InterPro"/>
</dbReference>
<evidence type="ECO:0000313" key="4">
    <source>
        <dbReference type="EMBL" id="CAB4960458.1"/>
    </source>
</evidence>
<proteinExistence type="predicted"/>
<dbReference type="AlphaFoldDB" id="A0A6J5YJ19"/>
<dbReference type="EMBL" id="CAEMXZ010000166">
    <property type="protein sequence ID" value="CAB4324537.1"/>
    <property type="molecule type" value="Genomic_DNA"/>
</dbReference>
<dbReference type="InterPro" id="IPR029063">
    <property type="entry name" value="SAM-dependent_MTases_sf"/>
</dbReference>
<keyword evidence="2" id="KW-0808">Transferase</keyword>
<reference evidence="3" key="1">
    <citation type="submission" date="2020-05" db="EMBL/GenBank/DDBJ databases">
        <authorList>
            <person name="Chiriac C."/>
            <person name="Salcher M."/>
            <person name="Ghai R."/>
            <person name="Kavagutti S V."/>
        </authorList>
    </citation>
    <scope>NUCLEOTIDE SEQUENCE</scope>
</reference>
<evidence type="ECO:0000256" key="2">
    <source>
        <dbReference type="ARBA" id="ARBA00022679"/>
    </source>
</evidence>
<dbReference type="SUPFAM" id="SSF53335">
    <property type="entry name" value="S-adenosyl-L-methionine-dependent methyltransferases"/>
    <property type="match status" value="1"/>
</dbReference>